<dbReference type="Proteomes" id="UP000181909">
    <property type="component" value="Unassembled WGS sequence"/>
</dbReference>
<evidence type="ECO:0000313" key="2">
    <source>
        <dbReference type="Proteomes" id="UP000181909"/>
    </source>
</evidence>
<dbReference type="Pfam" id="PF04978">
    <property type="entry name" value="MST"/>
    <property type="match status" value="1"/>
</dbReference>
<dbReference type="EMBL" id="FPJO01000004">
    <property type="protein sequence ID" value="SFX59573.1"/>
    <property type="molecule type" value="Genomic_DNA"/>
</dbReference>
<organism evidence="1 2">
    <name type="scientific">Streptomyces atratus</name>
    <dbReference type="NCBI Taxonomy" id="1893"/>
    <lineage>
        <taxon>Bacteria</taxon>
        <taxon>Bacillati</taxon>
        <taxon>Actinomycetota</taxon>
        <taxon>Actinomycetes</taxon>
        <taxon>Kitasatosporales</taxon>
        <taxon>Streptomycetaceae</taxon>
        <taxon>Streptomyces</taxon>
    </lineage>
</organism>
<sequence length="171" mass="19157">MTWTAPDVTRTPGSLVADEREMLTGYLAWFRSSLLHKCAGLTGEQLAEQTVPPSNLALLGLIRHMAKVERVWFRERFAGQKFDPMYDPEKGKDADFEDLDPARAAEDYARLVEESRLADEIVAGASLDDTFVHGGEEYSLRMIHLHLISEYARHTGHADLVRERVDGVTGG</sequence>
<dbReference type="SUPFAM" id="SSF109854">
    <property type="entry name" value="DinB/YfiT-like putative metalloenzymes"/>
    <property type="match status" value="1"/>
</dbReference>
<dbReference type="STRING" id="1893.SAMN02787144_1004220"/>
<accession>A0A1K1YE24</accession>
<dbReference type="InterPro" id="IPR034660">
    <property type="entry name" value="DinB/YfiT-like"/>
</dbReference>
<reference evidence="1 2" key="1">
    <citation type="submission" date="2016-11" db="EMBL/GenBank/DDBJ databases">
        <authorList>
            <person name="Jaros S."/>
            <person name="Januszkiewicz K."/>
            <person name="Wedrychowicz H."/>
        </authorList>
    </citation>
    <scope>NUCLEOTIDE SEQUENCE [LARGE SCALE GENOMIC DNA]</scope>
    <source>
        <strain evidence="1 2">OK807</strain>
    </source>
</reference>
<dbReference type="OrthoDB" id="4548523at2"/>
<dbReference type="InterPro" id="IPR007061">
    <property type="entry name" value="MST-like"/>
</dbReference>
<gene>
    <name evidence="1" type="ORF">SAMN02787144_1004220</name>
</gene>
<proteinExistence type="predicted"/>
<dbReference type="Gene3D" id="1.20.120.450">
    <property type="entry name" value="dinb family like domain"/>
    <property type="match status" value="1"/>
</dbReference>
<dbReference type="RefSeq" id="WP_072484781.1">
    <property type="nucleotide sequence ID" value="NZ_CP108276.1"/>
</dbReference>
<protein>
    <submittedName>
        <fullName evidence="1">Uncharacterized damage-inducible protein DinB (Forms a four-helix bundle)</fullName>
    </submittedName>
</protein>
<name>A0A1K1YE24_STRAR</name>
<evidence type="ECO:0000313" key="1">
    <source>
        <dbReference type="EMBL" id="SFX59573.1"/>
    </source>
</evidence>
<dbReference type="AlphaFoldDB" id="A0A1K1YE24"/>